<gene>
    <name evidence="2" type="ORF">A2Y49_00005</name>
</gene>
<dbReference type="InterPro" id="IPR030395">
    <property type="entry name" value="GP_PDE_dom"/>
</dbReference>
<dbReference type="SUPFAM" id="SSF51695">
    <property type="entry name" value="PLC-like phosphodiesterases"/>
    <property type="match status" value="1"/>
</dbReference>
<accession>A0A1G2UUH7</accession>
<comment type="caution">
    <text evidence="2">The sequence shown here is derived from an EMBL/GenBank/DDBJ whole genome shotgun (WGS) entry which is preliminary data.</text>
</comment>
<evidence type="ECO:0000259" key="1">
    <source>
        <dbReference type="Pfam" id="PF03009"/>
    </source>
</evidence>
<evidence type="ECO:0000313" key="2">
    <source>
        <dbReference type="EMBL" id="OHB13026.1"/>
    </source>
</evidence>
<dbReference type="Proteomes" id="UP000177154">
    <property type="component" value="Unassembled WGS sequence"/>
</dbReference>
<feature type="domain" description="GP-PDE" evidence="1">
    <location>
        <begin position="14"/>
        <end position="56"/>
    </location>
</feature>
<sequence length="256" mass="29283">MYILTHRGLDPAKKPYFPESSREAFEDQLGRGFGLEFDLQFTKDGQMIVSHDPVMDLSNSHLISLSDLLSLIMKSGAELSALHLKHTWQKTEYLDKLLVELQKVDTERFIIFDVKIETAKYLKERNPKLHLASSVSHQYDIERYNGVVGGTLITIEEAIENKDLFDWVWLDEWDLTDKDGGVKSLYNKENFELLRKNNLKIALVTPELHATSPGLLGGESHQDAKDHQTLVKRLHEIITLKPDAICTDWPDLVTSL</sequence>
<protein>
    <recommendedName>
        <fullName evidence="1">GP-PDE domain-containing protein</fullName>
    </recommendedName>
</protein>
<organism evidence="2 3">
    <name type="scientific">Candidatus Zambryskibacteria bacterium RIFCSPLOWO2_12_39_8</name>
    <dbReference type="NCBI Taxonomy" id="1802774"/>
    <lineage>
        <taxon>Bacteria</taxon>
        <taxon>Candidatus Zambryskiibacteriota</taxon>
    </lineage>
</organism>
<proteinExistence type="predicted"/>
<dbReference type="GO" id="GO:0008081">
    <property type="term" value="F:phosphoric diester hydrolase activity"/>
    <property type="evidence" value="ECO:0007669"/>
    <property type="project" value="InterPro"/>
</dbReference>
<dbReference type="InterPro" id="IPR017946">
    <property type="entry name" value="PLC-like_Pdiesterase_TIM-brl"/>
</dbReference>
<dbReference type="AlphaFoldDB" id="A0A1G2UUH7"/>
<dbReference type="Pfam" id="PF03009">
    <property type="entry name" value="GDPD"/>
    <property type="match status" value="1"/>
</dbReference>
<dbReference type="PROSITE" id="PS00018">
    <property type="entry name" value="EF_HAND_1"/>
    <property type="match status" value="1"/>
</dbReference>
<dbReference type="GO" id="GO:0006629">
    <property type="term" value="P:lipid metabolic process"/>
    <property type="evidence" value="ECO:0007669"/>
    <property type="project" value="InterPro"/>
</dbReference>
<dbReference type="EMBL" id="MHWR01000027">
    <property type="protein sequence ID" value="OHB13026.1"/>
    <property type="molecule type" value="Genomic_DNA"/>
</dbReference>
<reference evidence="2 3" key="1">
    <citation type="journal article" date="2016" name="Nat. Commun.">
        <title>Thousands of microbial genomes shed light on interconnected biogeochemical processes in an aquifer system.</title>
        <authorList>
            <person name="Anantharaman K."/>
            <person name="Brown C.T."/>
            <person name="Hug L.A."/>
            <person name="Sharon I."/>
            <person name="Castelle C.J."/>
            <person name="Probst A.J."/>
            <person name="Thomas B.C."/>
            <person name="Singh A."/>
            <person name="Wilkins M.J."/>
            <person name="Karaoz U."/>
            <person name="Brodie E.L."/>
            <person name="Williams K.H."/>
            <person name="Hubbard S.S."/>
            <person name="Banfield J.F."/>
        </authorList>
    </citation>
    <scope>NUCLEOTIDE SEQUENCE [LARGE SCALE GENOMIC DNA]</scope>
</reference>
<evidence type="ECO:0000313" key="3">
    <source>
        <dbReference type="Proteomes" id="UP000177154"/>
    </source>
</evidence>
<dbReference type="InterPro" id="IPR018247">
    <property type="entry name" value="EF_Hand_1_Ca_BS"/>
</dbReference>
<name>A0A1G2UUH7_9BACT</name>
<dbReference type="Gene3D" id="3.20.20.190">
    <property type="entry name" value="Phosphatidylinositol (PI) phosphodiesterase"/>
    <property type="match status" value="1"/>
</dbReference>